<dbReference type="STRING" id="558173.CDOO_04075"/>
<dbReference type="Proteomes" id="UP000029914">
    <property type="component" value="Chromosome"/>
</dbReference>
<dbReference type="Pfam" id="PF21997">
    <property type="entry name" value="DUF6928"/>
    <property type="match status" value="1"/>
</dbReference>
<dbReference type="AlphaFoldDB" id="A0A097IEF8"/>
<proteinExistence type="predicted"/>
<evidence type="ECO:0000313" key="2">
    <source>
        <dbReference type="Proteomes" id="UP000029914"/>
    </source>
</evidence>
<evidence type="ECO:0000313" key="1">
    <source>
        <dbReference type="EMBL" id="AIT60515.1"/>
    </source>
</evidence>
<dbReference type="eggNOG" id="ENOG5031CVH">
    <property type="taxonomic scope" value="Bacteria"/>
</dbReference>
<accession>A0A097IEF8</accession>
<dbReference type="HOGENOM" id="CLU_062995_0_0_11"/>
<reference evidence="1 2" key="1">
    <citation type="submission" date="2013-09" db="EMBL/GenBank/DDBJ databases">
        <title>Complete genome sequence of Corynebacterium doosanense CAU 212(T) (=DSM 45436(T)), isolated from activated sludge.</title>
        <authorList>
            <person name="Schaffert L."/>
            <person name="Albersmeier A."/>
            <person name="Kalinowski J."/>
            <person name="Ruckert C."/>
        </authorList>
    </citation>
    <scope>NUCLEOTIDE SEQUENCE [LARGE SCALE GENOMIC DNA]</scope>
    <source>
        <strain evidence="1 2">CAU 212</strain>
    </source>
</reference>
<dbReference type="KEGG" id="cdo:CDOO_04075"/>
<dbReference type="InterPro" id="IPR053847">
    <property type="entry name" value="DUF6928"/>
</dbReference>
<dbReference type="RefSeq" id="WP_026159358.1">
    <property type="nucleotide sequence ID" value="NZ_AQUX01000004.1"/>
</dbReference>
<dbReference type="EMBL" id="CP006764">
    <property type="protein sequence ID" value="AIT60515.1"/>
    <property type="molecule type" value="Genomic_DNA"/>
</dbReference>
<name>A0A097IEF8_9CORY</name>
<organism evidence="1 2">
    <name type="scientific">Corynebacterium doosanense CAU 212 = DSM 45436</name>
    <dbReference type="NCBI Taxonomy" id="558173"/>
    <lineage>
        <taxon>Bacteria</taxon>
        <taxon>Bacillati</taxon>
        <taxon>Actinomycetota</taxon>
        <taxon>Actinomycetes</taxon>
        <taxon>Mycobacteriales</taxon>
        <taxon>Corynebacteriaceae</taxon>
        <taxon>Corynebacterium</taxon>
    </lineage>
</organism>
<keyword evidence="2" id="KW-1185">Reference proteome</keyword>
<dbReference type="OrthoDB" id="4772769at2"/>
<sequence>MSTSAVVTYWFVSALDSATVLATEARADRGFGRKYLAQLNPSWPITTIGQFPLNRSSQASAGEFYIGGYPGVTVVQTWIDDIGLLAETDPDMLSSRPAPDVYVIAVGDDSDFGGFAHFSGGVLKRCLSGTREFLTEDIGLPEPFEAPYWAGETTEPRGGISLPFEPRDIARAAERAWVGVDVSPEGPDIQVVGYAVDGRPEPRIEEPRKVGKEKLTPSGVEIVAYDDYEIQPAEREGDEFVRLAEAAGAAFRRVSRTVRRRAGDMRESITERIRHSDRP</sequence>
<gene>
    <name evidence="1" type="ORF">CDOO_04075</name>
</gene>
<protein>
    <submittedName>
        <fullName evidence="1">Uncharacterized protein</fullName>
    </submittedName>
</protein>